<comment type="caution">
    <text evidence="1">The sequence shown here is derived from an EMBL/GenBank/DDBJ whole genome shotgun (WGS) entry which is preliminary data.</text>
</comment>
<evidence type="ECO:0000313" key="2">
    <source>
        <dbReference type="Proteomes" id="UP000017981"/>
    </source>
</evidence>
<reference evidence="1 2" key="2">
    <citation type="submission" date="2013-09" db="EMBL/GenBank/DDBJ databases">
        <title>Whole genome comparison of six Crocosphaera watsonii strains with differing phenotypes.</title>
        <authorList>
            <person name="Bench S.R."/>
            <person name="Heller P."/>
            <person name="Frank I."/>
            <person name="Arciniega M."/>
            <person name="Shilova I.N."/>
            <person name="Zehr J.P."/>
        </authorList>
    </citation>
    <scope>NUCLEOTIDE SEQUENCE [LARGE SCALE GENOMIC DNA]</scope>
    <source>
        <strain evidence="1 2">WH 0005</strain>
    </source>
</reference>
<reference evidence="1 2" key="1">
    <citation type="submission" date="2013-01" db="EMBL/GenBank/DDBJ databases">
        <authorList>
            <person name="Bench S."/>
        </authorList>
    </citation>
    <scope>NUCLEOTIDE SEQUENCE [LARGE SCALE GENOMIC DNA]</scope>
    <source>
        <strain evidence="1 2">WH 0005</strain>
    </source>
</reference>
<proteinExistence type="predicted"/>
<dbReference type="EMBL" id="CAQL01000747">
    <property type="protein sequence ID" value="CCQ57035.1"/>
    <property type="molecule type" value="Genomic_DNA"/>
</dbReference>
<organism evidence="1 2">
    <name type="scientific">Crocosphaera watsonii WH 0005</name>
    <dbReference type="NCBI Taxonomy" id="423472"/>
    <lineage>
        <taxon>Bacteria</taxon>
        <taxon>Bacillati</taxon>
        <taxon>Cyanobacteriota</taxon>
        <taxon>Cyanophyceae</taxon>
        <taxon>Oscillatoriophycideae</taxon>
        <taxon>Chroococcales</taxon>
        <taxon>Aphanothecaceae</taxon>
        <taxon>Crocosphaera</taxon>
    </lineage>
</organism>
<sequence length="412" mass="48764">MSIIFQSQKFKPKTLETRTNVLVNEQNLKIVTDNSEGLKQIELRNDDGNEIIEDNEKLSQYESQIFDEVIDSGIPEQLIQLANLLKLQSKSENPDNSSIRASLATTDNSHVLNIVMSFNDDKIQSLDVSVDEKQWNISVNQEDENLIKYCKILKDKLFKTPKVSQSLDFNQLLKVAKLDVPIRETLLKDIEPISYIIYPNFSMVYDEAINHQYKNISDNWEKKKAYLKSKERGHLWFKIRDFYIEKDNYGDKCNRYYYPTFPDETDYNYRIFGDKEIFNDLQYQEKSFEVNLENIKDEIFRFLKHQLESTESISSRLYYVLILLMQLCKFKNNSSINVDKEYLFINQPYHRRSYGRAYGKLESLKIELVTELKQDNLLNYFSKICKRLDRASQYQIFSTLFNKIVDFQGVFG</sequence>
<name>T2IY30_CROWT</name>
<dbReference type="RefSeq" id="WP_021833377.1">
    <property type="nucleotide sequence ID" value="NZ_CAQL01000747.1"/>
</dbReference>
<accession>T2IY30</accession>
<evidence type="ECO:0000313" key="1">
    <source>
        <dbReference type="EMBL" id="CCQ57035.1"/>
    </source>
</evidence>
<protein>
    <submittedName>
        <fullName evidence="1">Uncharacterized protein</fullName>
    </submittedName>
</protein>
<dbReference type="AlphaFoldDB" id="T2IY30"/>
<gene>
    <name evidence="1" type="ORF">CWATWH0005_5197</name>
</gene>
<dbReference type="Proteomes" id="UP000017981">
    <property type="component" value="Unassembled WGS sequence"/>
</dbReference>